<evidence type="ECO:0000313" key="2">
    <source>
        <dbReference type="Proteomes" id="UP001515683"/>
    </source>
</evidence>
<sequence>MDYRFNEGSLSLFPAEWQDASTQILRDTKGGLTIVISRAPLASGDTAAQAFRQQWEMLRPQMQVTAQSEFSTVLVGPEGRLAATAVETAFSHNNQPLWQKQLALPVTDGKQMLVLTLSAAREFTAEDHQRWQEICTSLTLQG</sequence>
<dbReference type="Gene3D" id="3.40.1000.10">
    <property type="entry name" value="Mog1/PsbP, alpha/beta/alpha sandwich"/>
    <property type="match status" value="1"/>
</dbReference>
<comment type="caution">
    <text evidence="1">The sequence shown here is derived from an EMBL/GenBank/DDBJ whole genome shotgun (WGS) entry which is preliminary data.</text>
</comment>
<dbReference type="Proteomes" id="UP001515683">
    <property type="component" value="Unassembled WGS sequence"/>
</dbReference>
<gene>
    <name evidence="1" type="ORF">F3J40_12745</name>
</gene>
<dbReference type="SUPFAM" id="SSF55724">
    <property type="entry name" value="Mog1p/PsbP-like"/>
    <property type="match status" value="1"/>
</dbReference>
<dbReference type="InterPro" id="IPR016123">
    <property type="entry name" value="Mog1/PsbP_a/b/a-sand"/>
</dbReference>
<proteinExistence type="predicted"/>
<name>A0ABX0RGU0_9GAMM</name>
<dbReference type="EMBL" id="VWXF01000005">
    <property type="protein sequence ID" value="NIF22465.1"/>
    <property type="molecule type" value="Genomic_DNA"/>
</dbReference>
<dbReference type="InterPro" id="IPR014894">
    <property type="entry name" value="DcrB/EagT6"/>
</dbReference>
<dbReference type="RefSeq" id="WP_017345580.1">
    <property type="nucleotide sequence ID" value="NZ_VWXF01000005.1"/>
</dbReference>
<dbReference type="Pfam" id="PF08786">
    <property type="entry name" value="DcrB"/>
    <property type="match status" value="1"/>
</dbReference>
<keyword evidence="2" id="KW-1185">Reference proteome</keyword>
<accession>A0ABX0RGU0</accession>
<protein>
    <submittedName>
        <fullName evidence="1">DUF1795 domain-containing protein</fullName>
    </submittedName>
</protein>
<reference evidence="1 2" key="1">
    <citation type="journal article" date="2019" name="bioRxiv">
        <title>Bacteria contribute to plant secondary compound degradation in a generalist herbivore system.</title>
        <authorList>
            <person name="Francoeur C.B."/>
            <person name="Khadempour L."/>
            <person name="Moreira-Soto R.D."/>
            <person name="Gotting K."/>
            <person name="Book A.J."/>
            <person name="Pinto-Tomas A.A."/>
            <person name="Keefover-Ring K."/>
            <person name="Currie C.R."/>
        </authorList>
    </citation>
    <scope>NUCLEOTIDE SEQUENCE [LARGE SCALE GENOMIC DNA]</scope>
    <source>
        <strain evidence="1">Acro-835</strain>
    </source>
</reference>
<organism evidence="1 2">
    <name type="scientific">Candidatus Pantoea multigeneris</name>
    <dbReference type="NCBI Taxonomy" id="2608357"/>
    <lineage>
        <taxon>Bacteria</taxon>
        <taxon>Pseudomonadati</taxon>
        <taxon>Pseudomonadota</taxon>
        <taxon>Gammaproteobacteria</taxon>
        <taxon>Enterobacterales</taxon>
        <taxon>Erwiniaceae</taxon>
        <taxon>Pantoea</taxon>
    </lineage>
</organism>
<evidence type="ECO:0000313" key="1">
    <source>
        <dbReference type="EMBL" id="NIF22465.1"/>
    </source>
</evidence>